<dbReference type="OrthoDB" id="2503993at2759"/>
<dbReference type="Gene3D" id="2.120.10.80">
    <property type="entry name" value="Kelch-type beta propeller"/>
    <property type="match status" value="1"/>
</dbReference>
<feature type="domain" description="Rax2-like C-terminal" evidence="2">
    <location>
        <begin position="897"/>
        <end position="1146"/>
    </location>
</feature>
<dbReference type="EMBL" id="CVMT01000002">
    <property type="protein sequence ID" value="CRG86617.1"/>
    <property type="molecule type" value="Genomic_DNA"/>
</dbReference>
<evidence type="ECO:0000259" key="2">
    <source>
        <dbReference type="Pfam" id="PF12768"/>
    </source>
</evidence>
<dbReference type="InterPro" id="IPR048266">
    <property type="entry name" value="Rax2-like_second"/>
</dbReference>
<dbReference type="STRING" id="28573.A0A0U1LT83"/>
<feature type="domain" description="Rax2-like second" evidence="3">
    <location>
        <begin position="223"/>
        <end position="371"/>
    </location>
</feature>
<dbReference type="Pfam" id="PF20843">
    <property type="entry name" value="Rax2_3"/>
    <property type="match status" value="1"/>
</dbReference>
<feature type="transmembrane region" description="Helical" evidence="1">
    <location>
        <begin position="1153"/>
        <end position="1180"/>
    </location>
</feature>
<gene>
    <name evidence="5" type="ORF">PISL3812_03627</name>
</gene>
<sequence length="1227" mass="128550">MRVSSVFRPATAAAISLAHISAVHAFTATPVSLPDLDLSPLGRVALTGNFDSISIYSYLQQSESAPSTNGSQSLLTSLPNGVLATLSSADADILAMCPWTRKDGTFAGLILGGNFTSFGGIQADGIASFDPITNTVHNMSGLSGTVRSLVCDQDSDSVYVGGDFTVKNSTNAMIWNGSTGWQALPFGGFNGPISAMVQNPDGHVIFGGSFDGLGNTTTPKQNFSQIVNLSTANVSSDAQSTLSGFVDPRNVICSAEKSDSAGNTWLLDDYSPGYWRADMGFTFYPTKVRLYNTHYQGRGTKSFRYQALPDTGIMNLTYTDPSTGKTISCDAECPLSSDTSEAYRDFELVNPVGMSGFMIQILDWYGQGAGLDGIEIFQNEIYTYAINNYNEPSCAGIDYPSTALTVGDWTVTPAGSSAVSSTSYLSANATGSSKLSVTFKPDITQSGNYSILVYTPGCSMDGSCDSRGSVNVTATLSSGSQDRKAVESILWQTNQYEKYDPIYTGYVEASGDSFRPEVTITPVDGNGKTTVVASRVAFQLISSTGGLNGLYDYDPTKKATETDYASDAIDSIGTKLNTGAVIHSMVQSGDTTFVGGNFSDSSFRNIMSFTTSGNATSLSDGGLNSYVQSLLLLEDTLYVGGNFTNTAKSGTQDLNYIAAYSPSSKSWSSLGAGLNGPVSSVVSFPVNGTNGTMETAIAVSGQFDQVLAFGSNSSVTVDGFAVWVPSQKNWLQNVDNYPMAYYGQLMATANIGNNTTILAGSLTSDGISSRGVVSLNDAGQLALQPLPVDILVSQTSGSISKRDTTSQDSTEVAVGLFDTANGRNLTIFGGRFTAKASNGSTIQNLLFVNGSDSDSVSGIPSGINSNSTFTTLAVADDTLFAGGIVTGNVGSSSLNGLVAYDLVNSAFASSQPPALTGSNVVANSIAVRPSSTDVYVGGAFDAAGALPCPAVCVWDTSSGQWSRPGANMQGVVTSLQWVGKDKLYVAGNLTVQDNSTMIATYDPSSQKWSAVDGASSPAIPGTVTVFGPAATDLSSYWVAGQGSNGSTFLVQYDGSQFNSAGQIFGKSTTILGLQVIGLSTAHTSTDVLHDDQILLVTGQLEIPGFGNASAALYNGTTLTPFILSSTSDGQPGSIQQMFTENKNTFTGDTSHHLSVGLVILISFCIALGCVFLIVVIGVILNKIQRRRQGYVRAPTAYHSDRPTSMRRVPPEYLLDSLRQRSGGVPTL</sequence>
<evidence type="ECO:0000313" key="5">
    <source>
        <dbReference type="EMBL" id="CRG86617.1"/>
    </source>
</evidence>
<reference evidence="5 6" key="1">
    <citation type="submission" date="2015-04" db="EMBL/GenBank/DDBJ databases">
        <authorList>
            <person name="Syromyatnikov M.Y."/>
            <person name="Popov V.N."/>
        </authorList>
    </citation>
    <scope>NUCLEOTIDE SEQUENCE [LARGE SCALE GENOMIC DNA]</scope>
    <source>
        <strain evidence="5">WF-38-12</strain>
    </source>
</reference>
<dbReference type="InterPro" id="IPR036322">
    <property type="entry name" value="WD40_repeat_dom_sf"/>
</dbReference>
<dbReference type="PANTHER" id="PTHR31778:SF2">
    <property type="entry name" value="BUD SITE SELECTION PROTEIN RAX2"/>
    <property type="match status" value="1"/>
</dbReference>
<dbReference type="AlphaFoldDB" id="A0A0U1LT83"/>
<dbReference type="InterPro" id="IPR015915">
    <property type="entry name" value="Kelch-typ_b-propeller"/>
</dbReference>
<dbReference type="GO" id="GO:1902929">
    <property type="term" value="C:plasma membrane of growing cell tip"/>
    <property type="evidence" value="ECO:0007669"/>
    <property type="project" value="TreeGrafter"/>
</dbReference>
<dbReference type="Pfam" id="PF12768">
    <property type="entry name" value="Rax2"/>
    <property type="match status" value="1"/>
</dbReference>
<keyword evidence="1" id="KW-0812">Transmembrane</keyword>
<proteinExistence type="predicted"/>
<evidence type="ECO:0000313" key="6">
    <source>
        <dbReference type="Proteomes" id="UP000054383"/>
    </source>
</evidence>
<dbReference type="InterPro" id="IPR048265">
    <property type="entry name" value="Rax2-like_third"/>
</dbReference>
<dbReference type="InterPro" id="IPR011043">
    <property type="entry name" value="Gal_Oxase/kelch_b-propeller"/>
</dbReference>
<keyword evidence="6" id="KW-1185">Reference proteome</keyword>
<dbReference type="InterPro" id="IPR024982">
    <property type="entry name" value="Rax2-like_C"/>
</dbReference>
<keyword evidence="1" id="KW-1133">Transmembrane helix</keyword>
<protein>
    <submittedName>
        <fullName evidence="5">Polarized growth protein rax2</fullName>
    </submittedName>
</protein>
<dbReference type="PANTHER" id="PTHR31778">
    <property type="entry name" value="BUD SITE SELECTION PROTEIN RAX2"/>
    <property type="match status" value="1"/>
</dbReference>
<evidence type="ECO:0000259" key="3">
    <source>
        <dbReference type="Pfam" id="PF20842"/>
    </source>
</evidence>
<accession>A0A0U1LT83</accession>
<evidence type="ECO:0000256" key="1">
    <source>
        <dbReference type="SAM" id="Phobius"/>
    </source>
</evidence>
<dbReference type="SUPFAM" id="SSF50978">
    <property type="entry name" value="WD40 repeat-like"/>
    <property type="match status" value="1"/>
</dbReference>
<evidence type="ECO:0000259" key="4">
    <source>
        <dbReference type="Pfam" id="PF20843"/>
    </source>
</evidence>
<feature type="domain" description="Rax2-like third" evidence="4">
    <location>
        <begin position="382"/>
        <end position="541"/>
    </location>
</feature>
<keyword evidence="1" id="KW-0472">Membrane</keyword>
<dbReference type="OMA" id="NMYTPGC"/>
<dbReference type="SUPFAM" id="SSF50965">
    <property type="entry name" value="Galactose oxidase, central domain"/>
    <property type="match status" value="2"/>
</dbReference>
<dbReference type="Pfam" id="PF20842">
    <property type="entry name" value="Rax2_2"/>
    <property type="match status" value="1"/>
</dbReference>
<dbReference type="Proteomes" id="UP000054383">
    <property type="component" value="Unassembled WGS sequence"/>
</dbReference>
<organism evidence="5 6">
    <name type="scientific">Talaromyces islandicus</name>
    <name type="common">Penicillium islandicum</name>
    <dbReference type="NCBI Taxonomy" id="28573"/>
    <lineage>
        <taxon>Eukaryota</taxon>
        <taxon>Fungi</taxon>
        <taxon>Dikarya</taxon>
        <taxon>Ascomycota</taxon>
        <taxon>Pezizomycotina</taxon>
        <taxon>Eurotiomycetes</taxon>
        <taxon>Eurotiomycetidae</taxon>
        <taxon>Eurotiales</taxon>
        <taxon>Trichocomaceae</taxon>
        <taxon>Talaromyces</taxon>
        <taxon>Talaromyces sect. Islandici</taxon>
    </lineage>
</organism>
<name>A0A0U1LT83_TALIS</name>